<evidence type="ECO:0000256" key="1">
    <source>
        <dbReference type="ARBA" id="ARBA00008440"/>
    </source>
</evidence>
<keyword evidence="2" id="KW-0812">Transmembrane</keyword>
<dbReference type="OrthoDB" id="10598620at2759"/>
<feature type="domain" description="K+ potassium transporter integral membrane" evidence="3">
    <location>
        <begin position="104"/>
        <end position="146"/>
    </location>
</feature>
<reference evidence="4 5" key="1">
    <citation type="submission" date="2020-10" db="EMBL/GenBank/DDBJ databases">
        <title>The Coptis chinensis genome and diversification of protoberbering-type alkaloids.</title>
        <authorList>
            <person name="Wang B."/>
            <person name="Shu S."/>
            <person name="Song C."/>
            <person name="Liu Y."/>
        </authorList>
    </citation>
    <scope>NUCLEOTIDE SEQUENCE [LARGE SCALE GENOMIC DNA]</scope>
    <source>
        <strain evidence="4">HL-2020</strain>
        <tissue evidence="4">Leaf</tissue>
    </source>
</reference>
<comment type="similarity">
    <text evidence="1">Belongs to the HAK/KUP transporter (TC 2.A.72.3) family.</text>
</comment>
<gene>
    <name evidence="4" type="ORF">IFM89_024224</name>
</gene>
<evidence type="ECO:0000259" key="3">
    <source>
        <dbReference type="Pfam" id="PF02705"/>
    </source>
</evidence>
<accession>A0A835LG88</accession>
<dbReference type="EMBL" id="JADFTS010000008">
    <property type="protein sequence ID" value="KAF9593590.1"/>
    <property type="molecule type" value="Genomic_DNA"/>
</dbReference>
<dbReference type="PANTHER" id="PTHR30540">
    <property type="entry name" value="OSMOTIC STRESS POTASSIUM TRANSPORTER"/>
    <property type="match status" value="1"/>
</dbReference>
<proteinExistence type="inferred from homology"/>
<organism evidence="4 5">
    <name type="scientific">Coptis chinensis</name>
    <dbReference type="NCBI Taxonomy" id="261450"/>
    <lineage>
        <taxon>Eukaryota</taxon>
        <taxon>Viridiplantae</taxon>
        <taxon>Streptophyta</taxon>
        <taxon>Embryophyta</taxon>
        <taxon>Tracheophyta</taxon>
        <taxon>Spermatophyta</taxon>
        <taxon>Magnoliopsida</taxon>
        <taxon>Ranunculales</taxon>
        <taxon>Ranunculaceae</taxon>
        <taxon>Coptidoideae</taxon>
        <taxon>Coptis</taxon>
    </lineage>
</organism>
<keyword evidence="5" id="KW-1185">Reference proteome</keyword>
<feature type="transmembrane region" description="Helical" evidence="2">
    <location>
        <begin position="158"/>
        <end position="175"/>
    </location>
</feature>
<dbReference type="PANTHER" id="PTHR30540:SF95">
    <property type="entry name" value="POTASSIUM TRANSPORTER 10"/>
    <property type="match status" value="1"/>
</dbReference>
<dbReference type="InterPro" id="IPR053951">
    <property type="entry name" value="K_trans_N"/>
</dbReference>
<sequence>MSSLALQHRRLAITILYLYLIYNDAAQCRAWAVVEVGKVFYLTFSLVLYHYVVSKLEYGMRMQRPQHTFFHLVQIFHGKRDMVTNSQCGLSAEQTKHPILSSSSMQSYGTDKVGWFFAPIALLWFLMMGGVGLVVSWVTDVHIITAWTEALFADLDHFPVLVVRIAFTLIVFPSLRPIGVYRIGCLPYEEPGHIVHAFYHSIPSLF</sequence>
<protein>
    <recommendedName>
        <fullName evidence="3">K+ potassium transporter integral membrane domain-containing protein</fullName>
    </recommendedName>
</protein>
<dbReference type="AlphaFoldDB" id="A0A835LG88"/>
<dbReference type="GO" id="GO:0015079">
    <property type="term" value="F:potassium ion transmembrane transporter activity"/>
    <property type="evidence" value="ECO:0007669"/>
    <property type="project" value="InterPro"/>
</dbReference>
<dbReference type="InterPro" id="IPR003855">
    <property type="entry name" value="K+_transporter"/>
</dbReference>
<keyword evidence="2" id="KW-0472">Membrane</keyword>
<comment type="caution">
    <text evidence="4">The sequence shown here is derived from an EMBL/GenBank/DDBJ whole genome shotgun (WGS) entry which is preliminary data.</text>
</comment>
<name>A0A835LG88_9MAGN</name>
<dbReference type="Proteomes" id="UP000631114">
    <property type="component" value="Unassembled WGS sequence"/>
</dbReference>
<evidence type="ECO:0000313" key="5">
    <source>
        <dbReference type="Proteomes" id="UP000631114"/>
    </source>
</evidence>
<dbReference type="Pfam" id="PF02705">
    <property type="entry name" value="K_trans"/>
    <property type="match status" value="1"/>
</dbReference>
<keyword evidence="2" id="KW-1133">Transmembrane helix</keyword>
<feature type="transmembrane region" description="Helical" evidence="2">
    <location>
        <begin position="40"/>
        <end position="58"/>
    </location>
</feature>
<dbReference type="GO" id="GO:0016020">
    <property type="term" value="C:membrane"/>
    <property type="evidence" value="ECO:0007669"/>
    <property type="project" value="InterPro"/>
</dbReference>
<evidence type="ECO:0000256" key="2">
    <source>
        <dbReference type="SAM" id="Phobius"/>
    </source>
</evidence>
<evidence type="ECO:0000313" key="4">
    <source>
        <dbReference type="EMBL" id="KAF9593590.1"/>
    </source>
</evidence>
<feature type="transmembrane region" description="Helical" evidence="2">
    <location>
        <begin position="113"/>
        <end position="138"/>
    </location>
</feature>